<dbReference type="InterPro" id="IPR022049">
    <property type="entry name" value="FAM69_kinase_dom"/>
</dbReference>
<keyword evidence="4" id="KW-0256">Endoplasmic reticulum</keyword>
<keyword evidence="8" id="KW-1015">Disulfide bond</keyword>
<evidence type="ECO:0000256" key="2">
    <source>
        <dbReference type="ARBA" id="ARBA00006338"/>
    </source>
</evidence>
<evidence type="ECO:0000256" key="5">
    <source>
        <dbReference type="ARBA" id="ARBA00022968"/>
    </source>
</evidence>
<evidence type="ECO:0000313" key="11">
    <source>
        <dbReference type="EnsemblMetazoa" id="CLYHEMP002121.1"/>
    </source>
</evidence>
<evidence type="ECO:0000256" key="8">
    <source>
        <dbReference type="ARBA" id="ARBA00023157"/>
    </source>
</evidence>
<dbReference type="PANTHER" id="PTHR21093">
    <property type="entry name" value="DIVERGENT PROTEIN KINASE DOMAIN 1C-RELATED"/>
    <property type="match status" value="1"/>
</dbReference>
<evidence type="ECO:0000256" key="6">
    <source>
        <dbReference type="ARBA" id="ARBA00022989"/>
    </source>
</evidence>
<organism evidence="11 12">
    <name type="scientific">Clytia hemisphaerica</name>
    <dbReference type="NCBI Taxonomy" id="252671"/>
    <lineage>
        <taxon>Eukaryota</taxon>
        <taxon>Metazoa</taxon>
        <taxon>Cnidaria</taxon>
        <taxon>Hydrozoa</taxon>
        <taxon>Hydroidolina</taxon>
        <taxon>Leptothecata</taxon>
        <taxon>Obeliida</taxon>
        <taxon>Clytiidae</taxon>
        <taxon>Clytia</taxon>
    </lineage>
</organism>
<dbReference type="EnsemblMetazoa" id="CLYHEMT002121.1">
    <property type="protein sequence ID" value="CLYHEMP002121.1"/>
    <property type="gene ID" value="CLYHEMG002121"/>
</dbReference>
<dbReference type="Pfam" id="PF12260">
    <property type="entry name" value="PIP49_C"/>
    <property type="match status" value="1"/>
</dbReference>
<dbReference type="AlphaFoldDB" id="A0A7M5V456"/>
<dbReference type="GeneID" id="136824014"/>
<protein>
    <submittedName>
        <fullName evidence="11">Uncharacterized protein</fullName>
    </submittedName>
</protein>
<feature type="domain" description="FAM69 protein-kinase" evidence="9">
    <location>
        <begin position="190"/>
        <end position="377"/>
    </location>
</feature>
<keyword evidence="7" id="KW-0472">Membrane</keyword>
<evidence type="ECO:0000259" key="9">
    <source>
        <dbReference type="Pfam" id="PF12260"/>
    </source>
</evidence>
<keyword evidence="3" id="KW-0812">Transmembrane</keyword>
<evidence type="ECO:0000256" key="4">
    <source>
        <dbReference type="ARBA" id="ARBA00022824"/>
    </source>
</evidence>
<feature type="domain" description="FAM69 N-terminal" evidence="10">
    <location>
        <begin position="7"/>
        <end position="120"/>
    </location>
</feature>
<evidence type="ECO:0000313" key="12">
    <source>
        <dbReference type="Proteomes" id="UP000594262"/>
    </source>
</evidence>
<dbReference type="InterPro" id="IPR029244">
    <property type="entry name" value="FAM69_N"/>
</dbReference>
<dbReference type="OrthoDB" id="8543887at2759"/>
<evidence type="ECO:0000256" key="7">
    <source>
        <dbReference type="ARBA" id="ARBA00023136"/>
    </source>
</evidence>
<sequence length="410" mass="47766">MYFNRRLMRRQRKLVLCSALLLIFIMVYIIIFVEDHNIKEDHFHPFSERCISNTAQNMITELCLNYTMGIAYGSLCPSICIERSVKINSCIHHGTTYVLVGEHNGENIVLKKKKPHRLEMSVQIFEESIKRTSTMEEVHQAYIDRFSDDVRSIFGQDSQKLFLKNFKKISRLLFGLQVERLTLDQLRNSWYLIGQDELVVMAIHQDMDSFPKLLGTCGPVYGMERIQPYSDFFPQLTPSMPWKKRVRIAKNFLHLIMEFERSGVGRLHHCDVQEANFGLTRDLNVKAIDVDLIYSPDRIEEILVQPDCNSDSDCDFFKCNGQCDVEKGKCTAKQLTNNLMTICREIFLPRWPNNGLLTHFQPTHIKKQLTTLLEDCSSRTFGTLSMDHHTVKRVLYDLEKLLDLSLETLR</sequence>
<name>A0A7M5V456_9CNID</name>
<proteinExistence type="inferred from homology"/>
<reference evidence="11" key="1">
    <citation type="submission" date="2021-01" db="UniProtKB">
        <authorList>
            <consortium name="EnsemblMetazoa"/>
        </authorList>
    </citation>
    <scope>IDENTIFICATION</scope>
</reference>
<dbReference type="Proteomes" id="UP000594262">
    <property type="component" value="Unplaced"/>
</dbReference>
<dbReference type="GO" id="GO:0005789">
    <property type="term" value="C:endoplasmic reticulum membrane"/>
    <property type="evidence" value="ECO:0007669"/>
    <property type="project" value="UniProtKB-SubCell"/>
</dbReference>
<dbReference type="RefSeq" id="XP_066936274.1">
    <property type="nucleotide sequence ID" value="XM_067080173.1"/>
</dbReference>
<accession>A0A7M5V456</accession>
<dbReference type="Pfam" id="PF14875">
    <property type="entry name" value="PIP49_N"/>
    <property type="match status" value="1"/>
</dbReference>
<evidence type="ECO:0000256" key="1">
    <source>
        <dbReference type="ARBA" id="ARBA00004648"/>
    </source>
</evidence>
<dbReference type="PANTHER" id="PTHR21093:SF2">
    <property type="entry name" value="DIVERGENT PROTEIN KINASE DOMAIN 1C"/>
    <property type="match status" value="1"/>
</dbReference>
<evidence type="ECO:0000256" key="3">
    <source>
        <dbReference type="ARBA" id="ARBA00022692"/>
    </source>
</evidence>
<keyword evidence="12" id="KW-1185">Reference proteome</keyword>
<evidence type="ECO:0000259" key="10">
    <source>
        <dbReference type="Pfam" id="PF14875"/>
    </source>
</evidence>
<keyword evidence="5" id="KW-0735">Signal-anchor</keyword>
<comment type="subcellular location">
    <subcellularLocation>
        <location evidence="1">Endoplasmic reticulum membrane</location>
        <topology evidence="1">Single-pass type II membrane protein</topology>
    </subcellularLocation>
</comment>
<keyword evidence="6" id="KW-1133">Transmembrane helix</keyword>
<comment type="similarity">
    <text evidence="2">Belongs to the DIPK family.</text>
</comment>